<evidence type="ECO:0000256" key="9">
    <source>
        <dbReference type="ARBA" id="ARBA00023027"/>
    </source>
</evidence>
<dbReference type="GO" id="GO:0048038">
    <property type="term" value="F:quinone binding"/>
    <property type="evidence" value="ECO:0007669"/>
    <property type="project" value="UniProtKB-KW"/>
</dbReference>
<keyword evidence="9 11" id="KW-0520">NAD</keyword>
<dbReference type="EMBL" id="CP004025">
    <property type="protein sequence ID" value="AGC42474.1"/>
    <property type="molecule type" value="Genomic_DNA"/>
</dbReference>
<evidence type="ECO:0000256" key="4">
    <source>
        <dbReference type="ARBA" id="ARBA00022448"/>
    </source>
</evidence>
<dbReference type="InterPro" id="IPR039428">
    <property type="entry name" value="NUOK/Mnh_C1-like"/>
</dbReference>
<evidence type="ECO:0000313" key="13">
    <source>
        <dbReference type="Proteomes" id="UP000011131"/>
    </source>
</evidence>
<dbReference type="FunFam" id="1.10.287.3510:FF:000001">
    <property type="entry name" value="NADH-quinone oxidoreductase subunit K"/>
    <property type="match status" value="1"/>
</dbReference>
<keyword evidence="11" id="KW-0830">Ubiquinone</keyword>
<evidence type="ECO:0000256" key="11">
    <source>
        <dbReference type="HAMAP-Rule" id="MF_01456"/>
    </source>
</evidence>
<comment type="catalytic activity">
    <reaction evidence="11">
        <text>a quinone + NADH + 5 H(+)(in) = a quinol + NAD(+) + 4 H(+)(out)</text>
        <dbReference type="Rhea" id="RHEA:57888"/>
        <dbReference type="ChEBI" id="CHEBI:15378"/>
        <dbReference type="ChEBI" id="CHEBI:24646"/>
        <dbReference type="ChEBI" id="CHEBI:57540"/>
        <dbReference type="ChEBI" id="CHEBI:57945"/>
        <dbReference type="ChEBI" id="CHEBI:132124"/>
    </reaction>
</comment>
<evidence type="ECO:0000313" key="12">
    <source>
        <dbReference type="EMBL" id="AGC42474.1"/>
    </source>
</evidence>
<feature type="transmembrane region" description="Helical" evidence="11">
    <location>
        <begin position="43"/>
        <end position="64"/>
    </location>
</feature>
<evidence type="ECO:0000256" key="8">
    <source>
        <dbReference type="ARBA" id="ARBA00022989"/>
    </source>
</evidence>
<dbReference type="eggNOG" id="COG0713">
    <property type="taxonomic scope" value="Bacteria"/>
</dbReference>
<dbReference type="NCBIfam" id="NF004321">
    <property type="entry name" value="PRK05715.1-3"/>
    <property type="match status" value="1"/>
</dbReference>
<keyword evidence="7 11" id="KW-1278">Translocase</keyword>
<proteinExistence type="inferred from homology"/>
<evidence type="ECO:0000256" key="6">
    <source>
        <dbReference type="ARBA" id="ARBA00022719"/>
    </source>
</evidence>
<keyword evidence="11" id="KW-1003">Cell membrane</keyword>
<dbReference type="KEGG" id="msd:MYSTI_01125"/>
<dbReference type="GO" id="GO:0030964">
    <property type="term" value="C:NADH dehydrogenase complex"/>
    <property type="evidence" value="ECO:0007669"/>
    <property type="project" value="TreeGrafter"/>
</dbReference>
<keyword evidence="5 11" id="KW-0812">Transmembrane</keyword>
<dbReference type="HAMAP" id="MF_01456">
    <property type="entry name" value="NDH1_NuoK"/>
    <property type="match status" value="1"/>
</dbReference>
<comment type="function">
    <text evidence="1 11">NDH-1 shuttles electrons from NADH, via FMN and iron-sulfur (Fe-S) centers, to quinones in the respiratory chain. The immediate electron acceptor for the enzyme in this species is believed to be ubiquinone. Couples the redox reaction to proton translocation (for every two electrons transferred, four hydrogen ions are translocated across the cytoplasmic membrane), and thus conserves the redox energy in a proton gradient.</text>
</comment>
<dbReference type="HOGENOM" id="CLU_144724_0_0_7"/>
<dbReference type="PANTHER" id="PTHR11434">
    <property type="entry name" value="NADH-UBIQUINONE OXIDOREDUCTASE SUBUNIT ND4L"/>
    <property type="match status" value="1"/>
</dbReference>
<keyword evidence="10 11" id="KW-0472">Membrane</keyword>
<accession>L7U7M5</accession>
<dbReference type="GO" id="GO:0005886">
    <property type="term" value="C:plasma membrane"/>
    <property type="evidence" value="ECO:0007669"/>
    <property type="project" value="UniProtKB-SubCell"/>
</dbReference>
<dbReference type="PANTHER" id="PTHR11434:SF21">
    <property type="entry name" value="NADH DEHYDROGENASE SUBUNIT 4L-RELATED"/>
    <property type="match status" value="1"/>
</dbReference>
<dbReference type="GO" id="GO:0042773">
    <property type="term" value="P:ATP synthesis coupled electron transport"/>
    <property type="evidence" value="ECO:0007669"/>
    <property type="project" value="InterPro"/>
</dbReference>
<comment type="subunit">
    <text evidence="11">NDH-1 is composed of 14 different subunits. Subunits NuoA, H, J, K, L, M, N constitute the membrane sector of the complex.</text>
</comment>
<evidence type="ECO:0000256" key="2">
    <source>
        <dbReference type="ARBA" id="ARBA00004141"/>
    </source>
</evidence>
<dbReference type="STRING" id="1278073.MYSTI_01125"/>
<comment type="similarity">
    <text evidence="3 11">Belongs to the complex I subunit 4L family.</text>
</comment>
<comment type="subcellular location">
    <subcellularLocation>
        <location evidence="11">Cell inner membrane</location>
        <topology evidence="11">Multi-pass membrane protein</topology>
    </subcellularLocation>
    <subcellularLocation>
        <location evidence="2">Membrane</location>
        <topology evidence="2">Multi-pass membrane protein</topology>
    </subcellularLocation>
</comment>
<evidence type="ECO:0000256" key="3">
    <source>
        <dbReference type="ARBA" id="ARBA00010519"/>
    </source>
</evidence>
<name>L7U7M5_MYXSD</name>
<protein>
    <recommendedName>
        <fullName evidence="11">NADH-quinone oxidoreductase subunit K</fullName>
        <ecNumber evidence="11">7.1.1.-</ecNumber>
    </recommendedName>
    <alternativeName>
        <fullName evidence="11">NADH dehydrogenase I subunit K</fullName>
    </alternativeName>
    <alternativeName>
        <fullName evidence="11">NDH-1 subunit K</fullName>
    </alternativeName>
</protein>
<feature type="transmembrane region" description="Helical" evidence="11">
    <location>
        <begin position="18"/>
        <end position="36"/>
    </location>
</feature>
<evidence type="ECO:0000256" key="10">
    <source>
        <dbReference type="ARBA" id="ARBA00023136"/>
    </source>
</evidence>
<dbReference type="EC" id="7.1.1.-" evidence="11"/>
<dbReference type="Pfam" id="PF00420">
    <property type="entry name" value="Oxidored_q2"/>
    <property type="match status" value="1"/>
</dbReference>
<dbReference type="AlphaFoldDB" id="L7U7M5"/>
<dbReference type="Proteomes" id="UP000011131">
    <property type="component" value="Chromosome"/>
</dbReference>
<evidence type="ECO:0000256" key="7">
    <source>
        <dbReference type="ARBA" id="ARBA00022967"/>
    </source>
</evidence>
<keyword evidence="4 11" id="KW-0813">Transport</keyword>
<keyword evidence="8 11" id="KW-1133">Transmembrane helix</keyword>
<keyword evidence="13" id="KW-1185">Reference proteome</keyword>
<feature type="transmembrane region" description="Helical" evidence="11">
    <location>
        <begin position="76"/>
        <end position="98"/>
    </location>
</feature>
<dbReference type="Gene3D" id="1.10.287.3510">
    <property type="match status" value="1"/>
</dbReference>
<keyword evidence="6 11" id="KW-0874">Quinone</keyword>
<dbReference type="PATRIC" id="fig|1278073.3.peg.1175"/>
<dbReference type="GO" id="GO:0050136">
    <property type="term" value="F:NADH dehydrogenase (quinone) (non-electrogenic) activity"/>
    <property type="evidence" value="ECO:0007669"/>
    <property type="project" value="UniProtKB-UniRule"/>
</dbReference>
<dbReference type="NCBIfam" id="NF004323">
    <property type="entry name" value="PRK05715.1-5"/>
    <property type="match status" value="1"/>
</dbReference>
<evidence type="ECO:0000256" key="1">
    <source>
        <dbReference type="ARBA" id="ARBA00002378"/>
    </source>
</evidence>
<keyword evidence="11" id="KW-0997">Cell inner membrane</keyword>
<reference evidence="12 13" key="1">
    <citation type="journal article" date="2013" name="Genome Announc.">
        <title>Complete genome sequence of Myxococcus stipitatus strain DSM 14675, a fruiting myxobacterium.</title>
        <authorList>
            <person name="Huntley S."/>
            <person name="Kneip S."/>
            <person name="Treuner-Lange A."/>
            <person name="Sogaard-Andersen L."/>
        </authorList>
    </citation>
    <scope>NUCLEOTIDE SEQUENCE [LARGE SCALE GENOMIC DNA]</scope>
    <source>
        <strain evidence="13">DSM 14675 / JCM 12634 / Mx s8</strain>
    </source>
</reference>
<sequence>MAAQVARSRGPESAMVPIPYYLLLAAALFCMGMFGVMVRRNALVVFMCVELMLNAANLTFLAFARMHGDVIGHVSAFFVIAVAASEAAIGLAIVIAVFRSRGSVLVEDLRTMKH</sequence>
<organism evidence="12 13">
    <name type="scientific">Myxococcus stipitatus (strain DSM 14675 / JCM 12634 / Mx s8)</name>
    <dbReference type="NCBI Taxonomy" id="1278073"/>
    <lineage>
        <taxon>Bacteria</taxon>
        <taxon>Pseudomonadati</taxon>
        <taxon>Myxococcota</taxon>
        <taxon>Myxococcia</taxon>
        <taxon>Myxococcales</taxon>
        <taxon>Cystobacterineae</taxon>
        <taxon>Myxococcaceae</taxon>
        <taxon>Myxococcus</taxon>
    </lineage>
</organism>
<evidence type="ECO:0000256" key="5">
    <source>
        <dbReference type="ARBA" id="ARBA00022692"/>
    </source>
</evidence>
<gene>
    <name evidence="11" type="primary">nuoK</name>
    <name evidence="12" type="ordered locus">MYSTI_01125</name>
</gene>
<dbReference type="InterPro" id="IPR001133">
    <property type="entry name" value="NADH_UbQ_OxRdtase_chain4L/K"/>
</dbReference>
<dbReference type="NCBIfam" id="NF004320">
    <property type="entry name" value="PRK05715.1-2"/>
    <property type="match status" value="1"/>
</dbReference>